<protein>
    <submittedName>
        <fullName evidence="2">Kinase-like domain-containing protein</fullName>
    </submittedName>
</protein>
<feature type="non-terminal residue" evidence="2">
    <location>
        <position position="388"/>
    </location>
</feature>
<accession>A0A2P4PEZ7</accession>
<dbReference type="InterPro" id="IPR001245">
    <property type="entry name" value="Ser-Thr/Tyr_kinase_cat_dom"/>
</dbReference>
<dbReference type="Proteomes" id="UP000018888">
    <property type="component" value="Unassembled WGS sequence"/>
</dbReference>
<dbReference type="VEuPathDB" id="FungiDB:RhiirFUN_007168"/>
<reference evidence="2 3" key="2">
    <citation type="journal article" date="2018" name="New Phytol.">
        <title>High intraspecific genome diversity in the model arbuscular mycorrhizal symbiont Rhizophagus irregularis.</title>
        <authorList>
            <person name="Chen E.C.H."/>
            <person name="Morin E."/>
            <person name="Beaudet D."/>
            <person name="Noel J."/>
            <person name="Yildirir G."/>
            <person name="Ndikumana S."/>
            <person name="Charron P."/>
            <person name="St-Onge C."/>
            <person name="Giorgi J."/>
            <person name="Kruger M."/>
            <person name="Marton T."/>
            <person name="Ropars J."/>
            <person name="Grigoriev I.V."/>
            <person name="Hainaut M."/>
            <person name="Henrissat B."/>
            <person name="Roux C."/>
            <person name="Martin F."/>
            <person name="Corradi N."/>
        </authorList>
    </citation>
    <scope>NUCLEOTIDE SEQUENCE [LARGE SCALE GENOMIC DNA]</scope>
    <source>
        <strain evidence="2 3">DAOM 197198</strain>
    </source>
</reference>
<dbReference type="InterPro" id="IPR011009">
    <property type="entry name" value="Kinase-like_dom_sf"/>
</dbReference>
<dbReference type="InterPro" id="IPR000719">
    <property type="entry name" value="Prot_kinase_dom"/>
</dbReference>
<evidence type="ECO:0000313" key="2">
    <source>
        <dbReference type="EMBL" id="POG63951.1"/>
    </source>
</evidence>
<dbReference type="EMBL" id="AUPC02000251">
    <property type="protein sequence ID" value="POG63951.1"/>
    <property type="molecule type" value="Genomic_DNA"/>
</dbReference>
<proteinExistence type="predicted"/>
<sequence>MDQQTNYKLKIDFLISSDVHLNHPTQTTLEPIFKKCNGCKRRRKVFNETDQICYQCYKAKKIPLSGNKVIDDFIKFTLTNYCKKEGGMEFVPYEKFEAIEFIAEGGFSQIYKATWIDGPIKNWNEENQKYDCYGEMEVALKELNNSESINSRELNELKVYYDFVSKWKPVEKDAKKDRKFNEEYYVNLSDYNFINICYGITQNPITKNFMIITDYYGKGDLAHYIADNFFNYPWYDKLDILQNIASGLKNIHNANIIHKDYHSGNIFVVNPISAITGDLGLSKSAIESLDDENEIYGIIPYVAPEVLQGQKYTKASDIYSFGMIMWELMTGRRPFWDKNHDTELIIEICDGVRPPIVTNAPEGYVELMKECWHSDPNKRPTANDLSKI</sequence>
<dbReference type="PRINTS" id="PR00109">
    <property type="entry name" value="TYRKINASE"/>
</dbReference>
<dbReference type="GO" id="GO:0007165">
    <property type="term" value="P:signal transduction"/>
    <property type="evidence" value="ECO:0007669"/>
    <property type="project" value="TreeGrafter"/>
</dbReference>
<reference evidence="2 3" key="1">
    <citation type="journal article" date="2013" name="Proc. Natl. Acad. Sci. U.S.A.">
        <title>Genome of an arbuscular mycorrhizal fungus provides insight into the oldest plant symbiosis.</title>
        <authorList>
            <person name="Tisserant E."/>
            <person name="Malbreil M."/>
            <person name="Kuo A."/>
            <person name="Kohler A."/>
            <person name="Symeonidi A."/>
            <person name="Balestrini R."/>
            <person name="Charron P."/>
            <person name="Duensing N."/>
            <person name="Frei Dit Frey N."/>
            <person name="Gianinazzi-Pearson V."/>
            <person name="Gilbert L.B."/>
            <person name="Handa Y."/>
            <person name="Herr J.R."/>
            <person name="Hijri M."/>
            <person name="Koul R."/>
            <person name="Kawaguchi M."/>
            <person name="Krajinski F."/>
            <person name="Lammers P.J."/>
            <person name="Masclaux F.G."/>
            <person name="Murat C."/>
            <person name="Morin E."/>
            <person name="Ndikumana S."/>
            <person name="Pagni M."/>
            <person name="Petitpierre D."/>
            <person name="Requena N."/>
            <person name="Rosikiewicz P."/>
            <person name="Riley R."/>
            <person name="Saito K."/>
            <person name="San Clemente H."/>
            <person name="Shapiro H."/>
            <person name="van Tuinen D."/>
            <person name="Becard G."/>
            <person name="Bonfante P."/>
            <person name="Paszkowski U."/>
            <person name="Shachar-Hill Y.Y."/>
            <person name="Tuskan G.A."/>
            <person name="Young P.W."/>
            <person name="Sanders I.R."/>
            <person name="Henrissat B."/>
            <person name="Rensing S.A."/>
            <person name="Grigoriev I.V."/>
            <person name="Corradi N."/>
            <person name="Roux C."/>
            <person name="Martin F."/>
        </authorList>
    </citation>
    <scope>NUCLEOTIDE SEQUENCE [LARGE SCALE GENOMIC DNA]</scope>
    <source>
        <strain evidence="2 3">DAOM 197198</strain>
    </source>
</reference>
<organism evidence="2 3">
    <name type="scientific">Rhizophagus irregularis (strain DAOM 181602 / DAOM 197198 / MUCL 43194)</name>
    <name type="common">Arbuscular mycorrhizal fungus</name>
    <name type="synonym">Glomus intraradices</name>
    <dbReference type="NCBI Taxonomy" id="747089"/>
    <lineage>
        <taxon>Eukaryota</taxon>
        <taxon>Fungi</taxon>
        <taxon>Fungi incertae sedis</taxon>
        <taxon>Mucoromycota</taxon>
        <taxon>Glomeromycotina</taxon>
        <taxon>Glomeromycetes</taxon>
        <taxon>Glomerales</taxon>
        <taxon>Glomeraceae</taxon>
        <taxon>Rhizophagus</taxon>
    </lineage>
</organism>
<dbReference type="Gene3D" id="1.10.510.10">
    <property type="entry name" value="Transferase(Phosphotransferase) domain 1"/>
    <property type="match status" value="1"/>
</dbReference>
<dbReference type="Pfam" id="PF07714">
    <property type="entry name" value="PK_Tyr_Ser-Thr"/>
    <property type="match status" value="1"/>
</dbReference>
<dbReference type="PANTHER" id="PTHR23257">
    <property type="entry name" value="SERINE-THREONINE PROTEIN KINASE"/>
    <property type="match status" value="1"/>
</dbReference>
<dbReference type="SUPFAM" id="SSF56112">
    <property type="entry name" value="Protein kinase-like (PK-like)"/>
    <property type="match status" value="1"/>
</dbReference>
<evidence type="ECO:0000259" key="1">
    <source>
        <dbReference type="PROSITE" id="PS50011"/>
    </source>
</evidence>
<dbReference type="GO" id="GO:0005737">
    <property type="term" value="C:cytoplasm"/>
    <property type="evidence" value="ECO:0007669"/>
    <property type="project" value="TreeGrafter"/>
</dbReference>
<dbReference type="GO" id="GO:0005524">
    <property type="term" value="F:ATP binding"/>
    <property type="evidence" value="ECO:0007669"/>
    <property type="project" value="InterPro"/>
</dbReference>
<dbReference type="InterPro" id="IPR050167">
    <property type="entry name" value="Ser_Thr_protein_kinase"/>
</dbReference>
<dbReference type="AlphaFoldDB" id="A0A2P4PEZ7"/>
<dbReference type="PROSITE" id="PS50011">
    <property type="entry name" value="PROTEIN_KINASE_DOM"/>
    <property type="match status" value="1"/>
</dbReference>
<feature type="domain" description="Protein kinase" evidence="1">
    <location>
        <begin position="96"/>
        <end position="388"/>
    </location>
</feature>
<dbReference type="PANTHER" id="PTHR23257:SF963">
    <property type="entry name" value="AT08303P"/>
    <property type="match status" value="1"/>
</dbReference>
<comment type="caution">
    <text evidence="2">The sequence shown here is derived from an EMBL/GenBank/DDBJ whole genome shotgun (WGS) entry which is preliminary data.</text>
</comment>
<gene>
    <name evidence="2" type="ORF">GLOIN_2v1680353</name>
</gene>
<dbReference type="GO" id="GO:0004672">
    <property type="term" value="F:protein kinase activity"/>
    <property type="evidence" value="ECO:0007669"/>
    <property type="project" value="InterPro"/>
</dbReference>
<evidence type="ECO:0000313" key="3">
    <source>
        <dbReference type="Proteomes" id="UP000018888"/>
    </source>
</evidence>
<name>A0A2P4PEZ7_RHIID</name>
<keyword evidence="3" id="KW-1185">Reference proteome</keyword>